<evidence type="ECO:0000256" key="2">
    <source>
        <dbReference type="ARBA" id="ARBA00023134"/>
    </source>
</evidence>
<dbReference type="InterPro" id="IPR045058">
    <property type="entry name" value="GIMA/IAN/Toc"/>
</dbReference>
<feature type="non-terminal residue" evidence="4">
    <location>
        <position position="188"/>
    </location>
</feature>
<dbReference type="InterPro" id="IPR006703">
    <property type="entry name" value="G_AIG1"/>
</dbReference>
<proteinExistence type="predicted"/>
<dbReference type="Gene3D" id="3.40.50.300">
    <property type="entry name" value="P-loop containing nucleotide triphosphate hydrolases"/>
    <property type="match status" value="1"/>
</dbReference>
<name>A0A4P9Y8Y0_ROZAC</name>
<dbReference type="AlphaFoldDB" id="A0A4P9Y8Y0"/>
<feature type="domain" description="AIG1-type G" evidence="3">
    <location>
        <begin position="5"/>
        <end position="110"/>
    </location>
</feature>
<accession>A0A4P9Y8Y0</accession>
<dbReference type="EMBL" id="ML008350">
    <property type="protein sequence ID" value="RKP15637.1"/>
    <property type="molecule type" value="Genomic_DNA"/>
</dbReference>
<gene>
    <name evidence="4" type="ORF">ROZALSC1DRAFT_26237</name>
</gene>
<keyword evidence="2" id="KW-0342">GTP-binding</keyword>
<dbReference type="SUPFAM" id="SSF52540">
    <property type="entry name" value="P-loop containing nucleoside triphosphate hydrolases"/>
    <property type="match status" value="1"/>
</dbReference>
<dbReference type="PANTHER" id="PTHR10903">
    <property type="entry name" value="GTPASE, IMAP FAMILY MEMBER-RELATED"/>
    <property type="match status" value="1"/>
</dbReference>
<dbReference type="GO" id="GO:0005525">
    <property type="term" value="F:GTP binding"/>
    <property type="evidence" value="ECO:0007669"/>
    <property type="project" value="UniProtKB-KW"/>
</dbReference>
<reference evidence="5" key="1">
    <citation type="journal article" date="2018" name="Nat. Microbiol.">
        <title>Leveraging single-cell genomics to expand the fungal tree of life.</title>
        <authorList>
            <person name="Ahrendt S.R."/>
            <person name="Quandt C.A."/>
            <person name="Ciobanu D."/>
            <person name="Clum A."/>
            <person name="Salamov A."/>
            <person name="Andreopoulos B."/>
            <person name="Cheng J.F."/>
            <person name="Woyke T."/>
            <person name="Pelin A."/>
            <person name="Henrissat B."/>
            <person name="Reynolds N.K."/>
            <person name="Benny G.L."/>
            <person name="Smith M.E."/>
            <person name="James T.Y."/>
            <person name="Grigoriev I.V."/>
        </authorList>
    </citation>
    <scope>NUCLEOTIDE SEQUENCE [LARGE SCALE GENOMIC DNA]</scope>
    <source>
        <strain evidence="5">CSF55</strain>
    </source>
</reference>
<dbReference type="Proteomes" id="UP000281549">
    <property type="component" value="Unassembled WGS sequence"/>
</dbReference>
<keyword evidence="1" id="KW-0547">Nucleotide-binding</keyword>
<sequence length="188" mass="21214">QREVAKTGSSRQAVTKECKIYPCSYEGRKLNVVDTPGFEATSESNEAIRSEIVSKVPNLLHDGIDAFFFLSPIGRTPDAQTVDMIDFLNSLITEQGFSRGFVVFSKADQVLMDPDEEESEIELFKESVLSVAPQAELFLNSVKYLFYRHSCAYKGDVVLTRAQCRREFLNHAYSEIFKLCEANNGKTF</sequence>
<evidence type="ECO:0000313" key="5">
    <source>
        <dbReference type="Proteomes" id="UP000281549"/>
    </source>
</evidence>
<dbReference type="Pfam" id="PF04548">
    <property type="entry name" value="AIG1"/>
    <property type="match status" value="1"/>
</dbReference>
<protein>
    <recommendedName>
        <fullName evidence="3">AIG1-type G domain-containing protein</fullName>
    </recommendedName>
</protein>
<evidence type="ECO:0000313" key="4">
    <source>
        <dbReference type="EMBL" id="RKP15637.1"/>
    </source>
</evidence>
<organism evidence="4 5">
    <name type="scientific">Rozella allomycis (strain CSF55)</name>
    <dbReference type="NCBI Taxonomy" id="988480"/>
    <lineage>
        <taxon>Eukaryota</taxon>
        <taxon>Fungi</taxon>
        <taxon>Fungi incertae sedis</taxon>
        <taxon>Cryptomycota</taxon>
        <taxon>Cryptomycota incertae sedis</taxon>
        <taxon>Rozella</taxon>
    </lineage>
</organism>
<dbReference type="PANTHER" id="PTHR10903:SF184">
    <property type="entry name" value="GTP-BINDING PROTEIN A"/>
    <property type="match status" value="1"/>
</dbReference>
<evidence type="ECO:0000259" key="3">
    <source>
        <dbReference type="Pfam" id="PF04548"/>
    </source>
</evidence>
<evidence type="ECO:0000256" key="1">
    <source>
        <dbReference type="ARBA" id="ARBA00022741"/>
    </source>
</evidence>
<feature type="non-terminal residue" evidence="4">
    <location>
        <position position="1"/>
    </location>
</feature>
<dbReference type="InterPro" id="IPR027417">
    <property type="entry name" value="P-loop_NTPase"/>
</dbReference>